<keyword evidence="1" id="KW-1133">Transmembrane helix</keyword>
<dbReference type="InterPro" id="IPR010623">
    <property type="entry name" value="IcmF_C"/>
</dbReference>
<feature type="transmembrane region" description="Helical" evidence="1">
    <location>
        <begin position="39"/>
        <end position="59"/>
    </location>
</feature>
<evidence type="ECO:0000313" key="7">
    <source>
        <dbReference type="Proteomes" id="UP000048926"/>
    </source>
</evidence>
<dbReference type="PANTHER" id="PTHR36153">
    <property type="entry name" value="INNER MEMBRANE PROTEIN-RELATED"/>
    <property type="match status" value="1"/>
</dbReference>
<feature type="domain" description="Type VI secretion system component TssM1 N-terminal" evidence="4">
    <location>
        <begin position="183"/>
        <end position="438"/>
    </location>
</feature>
<dbReference type="InterPro" id="IPR027417">
    <property type="entry name" value="P-loop_NTPase"/>
</dbReference>
<dbReference type="InterPro" id="IPR053156">
    <property type="entry name" value="T6SS_TssM-like"/>
</dbReference>
<dbReference type="InterPro" id="IPR017731">
    <property type="entry name" value="TssM1-like"/>
</dbReference>
<evidence type="ECO:0000259" key="2">
    <source>
        <dbReference type="Pfam" id="PF06744"/>
    </source>
</evidence>
<dbReference type="SUPFAM" id="SSF52540">
    <property type="entry name" value="P-loop containing nucleoside triphosphate hydrolases"/>
    <property type="match status" value="1"/>
</dbReference>
<name>A0A0M6XYJ6_9HYPH</name>
<dbReference type="InterPro" id="IPR025743">
    <property type="entry name" value="TssM1_N"/>
</dbReference>
<dbReference type="Proteomes" id="UP000048926">
    <property type="component" value="Unassembled WGS sequence"/>
</dbReference>
<evidence type="ECO:0000259" key="4">
    <source>
        <dbReference type="Pfam" id="PF14331"/>
    </source>
</evidence>
<dbReference type="Pfam" id="PF14331">
    <property type="entry name" value="IcmF-related_N"/>
    <property type="match status" value="1"/>
</dbReference>
<dbReference type="OrthoDB" id="9758229at2"/>
<proteinExistence type="predicted"/>
<dbReference type="AlphaFoldDB" id="A0A0M6XYJ6"/>
<dbReference type="NCBIfam" id="TIGR03348">
    <property type="entry name" value="VI_IcmF"/>
    <property type="match status" value="1"/>
</dbReference>
<keyword evidence="1" id="KW-0812">Transmembrane</keyword>
<keyword evidence="1" id="KW-0472">Membrane</keyword>
<reference evidence="7" key="1">
    <citation type="submission" date="2015-07" db="EMBL/GenBank/DDBJ databases">
        <authorList>
            <person name="Rodrigo-Torres Lidia"/>
            <person name="Arahal R.David."/>
        </authorList>
    </citation>
    <scope>NUCLEOTIDE SEQUENCE [LARGE SCALE GENOMIC DNA]</scope>
    <source>
        <strain evidence="7">CECT 4801</strain>
    </source>
</reference>
<dbReference type="STRING" id="187304.B0E33_27610"/>
<dbReference type="Pfam" id="PF21070">
    <property type="entry name" value="IcmF_helical"/>
    <property type="match status" value="1"/>
</dbReference>
<organism evidence="6 7">
    <name type="scientific">Roseibium aggregatum</name>
    <dbReference type="NCBI Taxonomy" id="187304"/>
    <lineage>
        <taxon>Bacteria</taxon>
        <taxon>Pseudomonadati</taxon>
        <taxon>Pseudomonadota</taxon>
        <taxon>Alphaproteobacteria</taxon>
        <taxon>Hyphomicrobiales</taxon>
        <taxon>Stappiaceae</taxon>
        <taxon>Roseibium</taxon>
    </lineage>
</organism>
<protein>
    <submittedName>
        <fullName evidence="6">Type VI secretion protein IcmF</fullName>
    </submittedName>
</protein>
<dbReference type="InterPro" id="IPR009612">
    <property type="entry name" value="IcmF-rel"/>
</dbReference>
<gene>
    <name evidence="6" type="ORF">LAL4801_00496</name>
</gene>
<dbReference type="Pfam" id="PF06744">
    <property type="entry name" value="IcmF_C"/>
    <property type="match status" value="1"/>
</dbReference>
<feature type="domain" description="Type VI secretion system component TssM1 helical" evidence="5">
    <location>
        <begin position="981"/>
        <end position="1081"/>
    </location>
</feature>
<sequence length="1217" mass="134923">MKFWLGITAIVIGILALIGLIWFGGPFLSIAGVRPFEPLWVRLSLVALVLLTVGGWTGYRIYKRVKANRELESEILQPKASDADLQIMSERMKDALKTLKTSSGNARTYLYDLPWYLMIGPPGAGKTTALMHSGLKFAGSRAKGEAQKLEGLGGTRYCDWWFAETAVLIDTAGRYTTQDSDEEHDREAWHGFLNILRKARPRQPINGVMVSISLEDLMTLSDDELKQHSDAIRTRLIELYKTLKIDFPVYVIFTKADTVAGFMEFFGSYPETRRNLVWGATFQTREKTKNMVSEAPAEFDLLVERLNEEMADRLQEEPDPRARLMLYGFPTQVAALKDRLTGFLNAIFEPSRYYPNAVLRGFYFTSGTQKGTAIDRVIGSMSQAFGTAYQAAALSGQGKSYFLRDLLSKVIIGEAGWVTHNRQAVRVATATRIAAYAAIALVTLGLGSLWGISYLNNKALIDETAKAVDTVRVNGETVLAERVVRDDNLADTAYILSMLRSLPAGYDSRDTPTPVMEQFGLSQRDRLEAAGVTSYRSGLERLLRPRLLLRIEEQMTEVLDNRTGPGGQDVDTLYNLAKLYRMVAGDAPEIDKEQIKNSFRADFLQSFPGPQGEILRNELNNHVAAMLDLDFGGNVLTDQLDGILVAEVQRELGRVSLAERGYALLKSRAKGLASEDWIAEQRGGSDMETVFETENGDTLDTVAVDKFFTYPGFHLSVLPNLAGIREELERDKWVFGDVGEADAFSDQYQSLPGEILALYTKDFIEAWEEALGNLKFKSMRNDKPLYTTLQAVSAPTSPVVQLLESIRRETLLTQDLSSEGLAGNLTGGNAQDAGTDAAQKIFQRYVLDSSGGLKRIGLEAGLQAIAPGGLSNALGTAAGGGGPTIIPGKAIEDHFRPYHVLVEGENSRKIDALLLNFKNILDNLLIVANNPLQSETANSNVQIQASLLRSNATRFPPPFDKLIIQAAKEFDEEFKETSITQLNEKLSTQVVGECRRIVARNYPFENGRSEVPMTEFAKLFAPTGIMQRFFDENLKPLVDTSTRPWNWKPEVSQADRLSNATLRQFERADLIKQAFFPTGNAFPSVGLQVVPRALSQQADAASLEVNGNLVLVTRGPGFNAEIEPLPANFDWPSNTATPRVVLVIQPEVPGYRSRREIHGDWAFYRFVRDNRVSSGQNKFVVRETLGGRQVAFTVTLRTNPNPFFLSAVGDFSCPTSF</sequence>
<dbReference type="PANTHER" id="PTHR36153:SF1">
    <property type="entry name" value="TYPE VI SECRETION SYSTEM COMPONENT TSSM1"/>
    <property type="match status" value="1"/>
</dbReference>
<evidence type="ECO:0000256" key="1">
    <source>
        <dbReference type="SAM" id="Phobius"/>
    </source>
</evidence>
<feature type="transmembrane region" description="Helical" evidence="1">
    <location>
        <begin position="7"/>
        <end position="33"/>
    </location>
</feature>
<feature type="transmembrane region" description="Helical" evidence="1">
    <location>
        <begin position="433"/>
        <end position="455"/>
    </location>
</feature>
<dbReference type="RefSeq" id="WP_055654010.1">
    <property type="nucleotide sequence ID" value="NZ_CXST01000001.1"/>
</dbReference>
<dbReference type="EMBL" id="CXST01000001">
    <property type="protein sequence ID" value="CTQ42076.1"/>
    <property type="molecule type" value="Genomic_DNA"/>
</dbReference>
<evidence type="ECO:0000259" key="3">
    <source>
        <dbReference type="Pfam" id="PF06761"/>
    </source>
</evidence>
<dbReference type="InterPro" id="IPR048677">
    <property type="entry name" value="TssM1_hel"/>
</dbReference>
<dbReference type="Pfam" id="PF06761">
    <property type="entry name" value="IcmF-related"/>
    <property type="match status" value="1"/>
</dbReference>
<evidence type="ECO:0000313" key="6">
    <source>
        <dbReference type="EMBL" id="CTQ42076.1"/>
    </source>
</evidence>
<keyword evidence="7" id="KW-1185">Reference proteome</keyword>
<feature type="domain" description="Type VI secretion system IcmF C-terminal" evidence="2">
    <location>
        <begin position="1088"/>
        <end position="1196"/>
    </location>
</feature>
<evidence type="ECO:0000259" key="5">
    <source>
        <dbReference type="Pfam" id="PF21070"/>
    </source>
</evidence>
<feature type="domain" description="IcmF-related" evidence="3">
    <location>
        <begin position="496"/>
        <end position="810"/>
    </location>
</feature>
<accession>A0A0M6XYJ6</accession>